<reference evidence="10 11" key="1">
    <citation type="submission" date="2019-07" db="EMBL/GenBank/DDBJ databases">
        <title>Genome sequencing for Formosa sp. PS13.</title>
        <authorList>
            <person name="Park S.-J."/>
        </authorList>
    </citation>
    <scope>NUCLEOTIDE SEQUENCE [LARGE SCALE GENOMIC DNA]</scope>
    <source>
        <strain evidence="10 11">PS13</strain>
    </source>
</reference>
<dbReference type="PROSITE" id="PS52016">
    <property type="entry name" value="TONB_DEPENDENT_REC_3"/>
    <property type="match status" value="1"/>
</dbReference>
<evidence type="ECO:0000313" key="10">
    <source>
        <dbReference type="EMBL" id="QDO95159.1"/>
    </source>
</evidence>
<keyword evidence="2 7" id="KW-0813">Transport</keyword>
<dbReference type="EMBL" id="CP041637">
    <property type="protein sequence ID" value="QDO95159.1"/>
    <property type="molecule type" value="Genomic_DNA"/>
</dbReference>
<evidence type="ECO:0000256" key="6">
    <source>
        <dbReference type="ARBA" id="ARBA00023237"/>
    </source>
</evidence>
<dbReference type="OrthoDB" id="9768177at2"/>
<dbReference type="Gene3D" id="3.55.50.30">
    <property type="match status" value="1"/>
</dbReference>
<dbReference type="InterPro" id="IPR039426">
    <property type="entry name" value="TonB-dep_rcpt-like"/>
</dbReference>
<evidence type="ECO:0000256" key="1">
    <source>
        <dbReference type="ARBA" id="ARBA00004571"/>
    </source>
</evidence>
<organism evidence="10 11">
    <name type="scientific">Formosa sediminum</name>
    <dbReference type="NCBI Taxonomy" id="2594004"/>
    <lineage>
        <taxon>Bacteria</taxon>
        <taxon>Pseudomonadati</taxon>
        <taxon>Bacteroidota</taxon>
        <taxon>Flavobacteriia</taxon>
        <taxon>Flavobacteriales</taxon>
        <taxon>Flavobacteriaceae</taxon>
        <taxon>Formosa</taxon>
    </lineage>
</organism>
<evidence type="ECO:0000256" key="8">
    <source>
        <dbReference type="SAM" id="SignalP"/>
    </source>
</evidence>
<gene>
    <name evidence="10" type="ORF">FNB79_14650</name>
</gene>
<dbReference type="InterPro" id="IPR012910">
    <property type="entry name" value="Plug_dom"/>
</dbReference>
<dbReference type="SUPFAM" id="SSF49464">
    <property type="entry name" value="Carboxypeptidase regulatory domain-like"/>
    <property type="match status" value="1"/>
</dbReference>
<dbReference type="KEGG" id="fop:FNB79_14650"/>
<evidence type="ECO:0000256" key="2">
    <source>
        <dbReference type="ARBA" id="ARBA00022448"/>
    </source>
</evidence>
<dbReference type="Pfam" id="PF13715">
    <property type="entry name" value="CarbopepD_reg_2"/>
    <property type="match status" value="1"/>
</dbReference>
<keyword evidence="6 7" id="KW-0998">Cell outer membrane</keyword>
<dbReference type="AlphaFoldDB" id="A0A516GUF8"/>
<dbReference type="SUPFAM" id="SSF56935">
    <property type="entry name" value="Porins"/>
    <property type="match status" value="1"/>
</dbReference>
<keyword evidence="4 7" id="KW-0812">Transmembrane</keyword>
<feature type="chain" id="PRO_5021921845" evidence="8">
    <location>
        <begin position="26"/>
        <end position="1088"/>
    </location>
</feature>
<evidence type="ECO:0000256" key="7">
    <source>
        <dbReference type="PROSITE-ProRule" id="PRU01360"/>
    </source>
</evidence>
<accession>A0A516GUF8</accession>
<sequence>MKHSFRKLFLLALFICLISSYQTYGMSTIITNTNVTLNERGATLVQILTKISKITDFNITYGDFIAKNKNHFNAVYTNQPIDAVLSDLGQQAHFSYKIKGKDVLIGHLNNSQKTVKVTQNFKVEGLVNDETGFPLPGANVVEKGTTNGVTTDYDGNFTLTVSTSHAILVVSYLGYATQELPLEGQSHVSINLDVDAAGLDEVVVVGYGSVKKSDLTGAVSSVSSDDLVAFPVTDATQALQGRAAGVTVQSTNGAPGSDYSIQIRGNTSINASNNPLIVVDGFIDGVMPPPEDIKSIEVLKDASSTAVYGARGANGVILVSTKRGVEGKAQFSFSTSYSSQSEINRLDLLNADQFTDYIQEIDPDFVPELTGTGTDWQDEIYRTGAVQNYQLSVSGGSEKLSYYVSGAVFDQEGVVEDSDFNRYSLTTNLDLQASRAVKVGTSIFVRRTNSNGVKSQEGGDAAQTGVISGAYKFSPTQSITTANGDYALSVIGYPIDNPYALATEYQNEKKSDLFQGNVYAEIDILKDLKLKSTLGVSVNDSRIGQYYPTTLDRGNSVGGEATLTTNKSTSLISENYLNYAKVFAKVHDVAVMLGYSYQNDNSEDTSALASGFISDSFSYWNLGAGANASAVDSEWSETTFEASFGRVNYTLNNKYLFTFTGRREGSSVFAKNNKYGFFPSAAFGWKISEENFLADSHLISMLKLRLSYGEVGNQAISPYQSLASFTDVFTTVQGNAVNAIRPSTQSNNDLTWETTAQTNIGVDLEILRNRFGLTADYYMMQTTDLLFNVPTPNYTGFQTQLQNIGTVENKGFEFAAHANIFQGAFKWSTFANISFNKNEIIKLVENDTEGNDIYYSSNPLSGGGTSQILREGESVGEFWGYIYDGVVQSESEVLVGGEAVGGEKFRDLNGDGALTDDDRAIIGDPHPDFNWGWNNDFSYKNINLNVFVQGSQGGEILNYTLMELGALNGRTNVTTAALNRWTPDNTDTNVPQARVSRSYVTSNRWIDNASYVRIKNISLGYNLPELLLSKLQVSSARFYISGQNLFTFTNYKGVDPEVSYSNSSSNLGLDYGSYPNVKSYTVGLNIGF</sequence>
<comment type="subcellular location">
    <subcellularLocation>
        <location evidence="1 7">Cell outer membrane</location>
        <topology evidence="1 7">Multi-pass membrane protein</topology>
    </subcellularLocation>
</comment>
<keyword evidence="5 7" id="KW-0472">Membrane</keyword>
<evidence type="ECO:0000256" key="3">
    <source>
        <dbReference type="ARBA" id="ARBA00022452"/>
    </source>
</evidence>
<proteinExistence type="inferred from homology"/>
<dbReference type="Gene3D" id="2.170.130.10">
    <property type="entry name" value="TonB-dependent receptor, plug domain"/>
    <property type="match status" value="1"/>
</dbReference>
<evidence type="ECO:0000259" key="9">
    <source>
        <dbReference type="Pfam" id="PF07715"/>
    </source>
</evidence>
<dbReference type="InterPro" id="IPR023997">
    <property type="entry name" value="TonB-dep_OMP_SusC/RagA_CS"/>
</dbReference>
<dbReference type="InterPro" id="IPR008969">
    <property type="entry name" value="CarboxyPept-like_regulatory"/>
</dbReference>
<name>A0A516GUF8_9FLAO</name>
<keyword evidence="11" id="KW-1185">Reference proteome</keyword>
<dbReference type="GO" id="GO:0009279">
    <property type="term" value="C:cell outer membrane"/>
    <property type="evidence" value="ECO:0007669"/>
    <property type="project" value="UniProtKB-SubCell"/>
</dbReference>
<evidence type="ECO:0000256" key="5">
    <source>
        <dbReference type="ARBA" id="ARBA00023136"/>
    </source>
</evidence>
<dbReference type="InterPro" id="IPR023996">
    <property type="entry name" value="TonB-dep_OMP_SusC/RagA"/>
</dbReference>
<dbReference type="Proteomes" id="UP000319209">
    <property type="component" value="Chromosome"/>
</dbReference>
<dbReference type="Pfam" id="PF07715">
    <property type="entry name" value="Plug"/>
    <property type="match status" value="1"/>
</dbReference>
<dbReference type="InterPro" id="IPR037066">
    <property type="entry name" value="Plug_dom_sf"/>
</dbReference>
<keyword evidence="3 7" id="KW-1134">Transmembrane beta strand</keyword>
<feature type="domain" description="TonB-dependent receptor plug" evidence="9">
    <location>
        <begin position="212"/>
        <end position="316"/>
    </location>
</feature>
<feature type="signal peptide" evidence="8">
    <location>
        <begin position="1"/>
        <end position="25"/>
    </location>
</feature>
<dbReference type="Gene3D" id="2.60.40.1120">
    <property type="entry name" value="Carboxypeptidase-like, regulatory domain"/>
    <property type="match status" value="1"/>
</dbReference>
<dbReference type="Gene3D" id="2.40.170.20">
    <property type="entry name" value="TonB-dependent receptor, beta-barrel domain"/>
    <property type="match status" value="1"/>
</dbReference>
<dbReference type="InterPro" id="IPR036942">
    <property type="entry name" value="Beta-barrel_TonB_sf"/>
</dbReference>
<evidence type="ECO:0000313" key="11">
    <source>
        <dbReference type="Proteomes" id="UP000319209"/>
    </source>
</evidence>
<evidence type="ECO:0000256" key="4">
    <source>
        <dbReference type="ARBA" id="ARBA00022692"/>
    </source>
</evidence>
<comment type="similarity">
    <text evidence="7">Belongs to the TonB-dependent receptor family.</text>
</comment>
<dbReference type="NCBIfam" id="TIGR04057">
    <property type="entry name" value="SusC_RagA_signa"/>
    <property type="match status" value="1"/>
</dbReference>
<protein>
    <submittedName>
        <fullName evidence="10">SusC/RagA family TonB-linked outer membrane protein</fullName>
    </submittedName>
</protein>
<dbReference type="NCBIfam" id="TIGR04056">
    <property type="entry name" value="OMP_RagA_SusC"/>
    <property type="match status" value="1"/>
</dbReference>
<keyword evidence="8" id="KW-0732">Signal</keyword>